<gene>
    <name evidence="1" type="ORF">SAMN05518684_106212</name>
</gene>
<accession>A0A1H9U157</accession>
<evidence type="ECO:0000313" key="1">
    <source>
        <dbReference type="EMBL" id="SES02884.1"/>
    </source>
</evidence>
<dbReference type="AlphaFoldDB" id="A0A1H9U157"/>
<evidence type="ECO:0008006" key="3">
    <source>
        <dbReference type="Google" id="ProtNLM"/>
    </source>
</evidence>
<keyword evidence="2" id="KW-1185">Reference proteome</keyword>
<evidence type="ECO:0000313" key="2">
    <source>
        <dbReference type="Proteomes" id="UP000198571"/>
    </source>
</evidence>
<dbReference type="STRING" id="1601833.SAMN05518684_106212"/>
<name>A0A1H9U157_9BACI</name>
<proteinExistence type="predicted"/>
<reference evidence="2" key="1">
    <citation type="submission" date="2016-10" db="EMBL/GenBank/DDBJ databases">
        <authorList>
            <person name="Varghese N."/>
            <person name="Submissions S."/>
        </authorList>
    </citation>
    <scope>NUCLEOTIDE SEQUENCE [LARGE SCALE GENOMIC DNA]</scope>
    <source>
        <strain evidence="2">S9</strain>
    </source>
</reference>
<dbReference type="EMBL" id="FOGT01000006">
    <property type="protein sequence ID" value="SES02884.1"/>
    <property type="molecule type" value="Genomic_DNA"/>
</dbReference>
<sequence>MPESERERLIRKNENFVQLPPPDFSKMSNEQLENRLKMMETMFDRAFEDKE</sequence>
<dbReference type="RefSeq" id="WP_177174266.1">
    <property type="nucleotide sequence ID" value="NZ_FOGT01000006.1"/>
</dbReference>
<dbReference type="Proteomes" id="UP000198571">
    <property type="component" value="Unassembled WGS sequence"/>
</dbReference>
<organism evidence="1 2">
    <name type="scientific">Salipaludibacillus aurantiacus</name>
    <dbReference type="NCBI Taxonomy" id="1601833"/>
    <lineage>
        <taxon>Bacteria</taxon>
        <taxon>Bacillati</taxon>
        <taxon>Bacillota</taxon>
        <taxon>Bacilli</taxon>
        <taxon>Bacillales</taxon>
        <taxon>Bacillaceae</taxon>
    </lineage>
</organism>
<protein>
    <recommendedName>
        <fullName evidence="3">Fur-regulated basic protein A</fullName>
    </recommendedName>
</protein>